<gene>
    <name evidence="8" type="ORF">ALSL_0947</name>
</gene>
<keyword evidence="1" id="KW-0813">Transport</keyword>
<reference evidence="9" key="1">
    <citation type="submission" date="2018-04" db="EMBL/GenBank/DDBJ databases">
        <authorList>
            <person name="Watanabe M."/>
            <person name="Kojima H."/>
        </authorList>
    </citation>
    <scope>NUCLEOTIDE SEQUENCE [LARGE SCALE GENOMIC DNA]</scope>
    <source>
        <strain evidence="9">Dysh456</strain>
    </source>
</reference>
<reference evidence="9" key="2">
    <citation type="submission" date="2018-06" db="EMBL/GenBank/DDBJ databases">
        <title>Genome sequence of Rhodanobacteraceae bacterium strain Dysh456.</title>
        <authorList>
            <person name="Fukui M."/>
        </authorList>
    </citation>
    <scope>NUCLEOTIDE SEQUENCE [LARGE SCALE GENOMIC DNA]</scope>
    <source>
        <strain evidence="9">Dysh456</strain>
    </source>
</reference>
<sequence length="274" mass="30509">MAAAMKPSCKAVIFLLIGWLPGLLLATELRVEASRYRLEALLTHPALREVEVADDAVLHRPMRYRALPLDALLPGLRPGERVQFIADDGFVAEIEAATLMGADGRWRAWLAVEDPTRPWPRAPGKPDLGPFYLVWTDPGDAGPEQWPYRIVAIRRREPQPAPAALSPDPALPAHAAAWRGFAVFQRNCLACHTLNGAGAAQLGPDLNVPHNPTEYLPEALLRAYLRDPQSLHRWPQARMRGFSPQQLSDADLDALLAYLRHMAGRKRWTEDARP</sequence>
<protein>
    <submittedName>
        <fullName evidence="8">Cytochrome c family protein</fullName>
    </submittedName>
</protein>
<evidence type="ECO:0000256" key="5">
    <source>
        <dbReference type="ARBA" id="ARBA00023004"/>
    </source>
</evidence>
<dbReference type="GO" id="GO:0009055">
    <property type="term" value="F:electron transfer activity"/>
    <property type="evidence" value="ECO:0007669"/>
    <property type="project" value="InterPro"/>
</dbReference>
<name>A0A2Z6E4B0_9GAMM</name>
<evidence type="ECO:0000313" key="9">
    <source>
        <dbReference type="Proteomes" id="UP000270530"/>
    </source>
</evidence>
<keyword evidence="5 6" id="KW-0408">Iron</keyword>
<evidence type="ECO:0000313" key="8">
    <source>
        <dbReference type="EMBL" id="BBD79611.1"/>
    </source>
</evidence>
<evidence type="ECO:0000256" key="1">
    <source>
        <dbReference type="ARBA" id="ARBA00022448"/>
    </source>
</evidence>
<evidence type="ECO:0000259" key="7">
    <source>
        <dbReference type="PROSITE" id="PS51007"/>
    </source>
</evidence>
<dbReference type="PANTHER" id="PTHR37823">
    <property type="entry name" value="CYTOCHROME C-553-LIKE"/>
    <property type="match status" value="1"/>
</dbReference>
<evidence type="ECO:0000256" key="2">
    <source>
        <dbReference type="ARBA" id="ARBA00022617"/>
    </source>
</evidence>
<dbReference type="EMBL" id="AP018560">
    <property type="protein sequence ID" value="BBD79611.1"/>
    <property type="molecule type" value="Genomic_DNA"/>
</dbReference>
<dbReference type="InterPro" id="IPR009056">
    <property type="entry name" value="Cyt_c-like_dom"/>
</dbReference>
<dbReference type="InterPro" id="IPR051811">
    <property type="entry name" value="Cytochrome_c550/c551-like"/>
</dbReference>
<keyword evidence="3 6" id="KW-0479">Metal-binding</keyword>
<keyword evidence="9" id="KW-1185">Reference proteome</keyword>
<proteinExistence type="predicted"/>
<dbReference type="InterPro" id="IPR036909">
    <property type="entry name" value="Cyt_c-like_dom_sf"/>
</dbReference>
<keyword evidence="2 6" id="KW-0349">Heme</keyword>
<organism evidence="8 9">
    <name type="scientific">Aerosticca soli</name>
    <dbReference type="NCBI Taxonomy" id="2010829"/>
    <lineage>
        <taxon>Bacteria</taxon>
        <taxon>Pseudomonadati</taxon>
        <taxon>Pseudomonadota</taxon>
        <taxon>Gammaproteobacteria</taxon>
        <taxon>Lysobacterales</taxon>
        <taxon>Rhodanobacteraceae</taxon>
        <taxon>Aerosticca</taxon>
    </lineage>
</organism>
<dbReference type="SUPFAM" id="SSF46626">
    <property type="entry name" value="Cytochrome c"/>
    <property type="match status" value="1"/>
</dbReference>
<accession>A0A2Z6E4B0</accession>
<evidence type="ECO:0000256" key="6">
    <source>
        <dbReference type="PROSITE-ProRule" id="PRU00433"/>
    </source>
</evidence>
<evidence type="ECO:0000256" key="4">
    <source>
        <dbReference type="ARBA" id="ARBA00022982"/>
    </source>
</evidence>
<keyword evidence="4" id="KW-0249">Electron transport</keyword>
<dbReference type="PANTHER" id="PTHR37823:SF1">
    <property type="entry name" value="CYTOCHROME C-553-LIKE"/>
    <property type="match status" value="1"/>
</dbReference>
<dbReference type="GO" id="GO:0046872">
    <property type="term" value="F:metal ion binding"/>
    <property type="evidence" value="ECO:0007669"/>
    <property type="project" value="UniProtKB-KW"/>
</dbReference>
<dbReference type="Pfam" id="PF00034">
    <property type="entry name" value="Cytochrom_C"/>
    <property type="match status" value="1"/>
</dbReference>
<dbReference type="PROSITE" id="PS51007">
    <property type="entry name" value="CYTC"/>
    <property type="match status" value="1"/>
</dbReference>
<dbReference type="GO" id="GO:0020037">
    <property type="term" value="F:heme binding"/>
    <property type="evidence" value="ECO:0007669"/>
    <property type="project" value="InterPro"/>
</dbReference>
<dbReference type="Proteomes" id="UP000270530">
    <property type="component" value="Chromosome"/>
</dbReference>
<dbReference type="Gene3D" id="1.10.760.10">
    <property type="entry name" value="Cytochrome c-like domain"/>
    <property type="match status" value="1"/>
</dbReference>
<dbReference type="KEGG" id="rbd:ALSL_0947"/>
<feature type="domain" description="Cytochrome c" evidence="7">
    <location>
        <begin position="175"/>
        <end position="263"/>
    </location>
</feature>
<evidence type="ECO:0000256" key="3">
    <source>
        <dbReference type="ARBA" id="ARBA00022723"/>
    </source>
</evidence>
<dbReference type="AlphaFoldDB" id="A0A2Z6E4B0"/>